<evidence type="ECO:0000313" key="1">
    <source>
        <dbReference type="EMBL" id="OCH88982.1"/>
    </source>
</evidence>
<keyword evidence="2" id="KW-1185">Reference proteome</keyword>
<proteinExistence type="predicted"/>
<evidence type="ECO:0000313" key="2">
    <source>
        <dbReference type="Proteomes" id="UP000250043"/>
    </source>
</evidence>
<dbReference type="AlphaFoldDB" id="A0A8E2AVS1"/>
<organism evidence="1 2">
    <name type="scientific">Obba rivulosa</name>
    <dbReference type="NCBI Taxonomy" id="1052685"/>
    <lineage>
        <taxon>Eukaryota</taxon>
        <taxon>Fungi</taxon>
        <taxon>Dikarya</taxon>
        <taxon>Basidiomycota</taxon>
        <taxon>Agaricomycotina</taxon>
        <taxon>Agaricomycetes</taxon>
        <taxon>Polyporales</taxon>
        <taxon>Gelatoporiaceae</taxon>
        <taxon>Obba</taxon>
    </lineage>
</organism>
<sequence>MTSPKKSGPQAEPSLDPVKALYVIWLGINDCGRTDADELEDLVENPFNDGLDEL</sequence>
<protein>
    <submittedName>
        <fullName evidence="1">Uncharacterized protein</fullName>
    </submittedName>
</protein>
<dbReference type="EMBL" id="KV722438">
    <property type="protein sequence ID" value="OCH88982.1"/>
    <property type="molecule type" value="Genomic_DNA"/>
</dbReference>
<dbReference type="OrthoDB" id="1600564at2759"/>
<accession>A0A8E2AVS1</accession>
<dbReference type="Proteomes" id="UP000250043">
    <property type="component" value="Unassembled WGS sequence"/>
</dbReference>
<reference evidence="1 2" key="1">
    <citation type="submission" date="2016-07" db="EMBL/GenBank/DDBJ databases">
        <title>Draft genome of the white-rot fungus Obba rivulosa 3A-2.</title>
        <authorList>
            <consortium name="DOE Joint Genome Institute"/>
            <person name="Miettinen O."/>
            <person name="Riley R."/>
            <person name="Acob R."/>
            <person name="Barry K."/>
            <person name="Cullen D."/>
            <person name="De Vries R."/>
            <person name="Hainaut M."/>
            <person name="Hatakka A."/>
            <person name="Henrissat B."/>
            <person name="Hilden K."/>
            <person name="Kuo R."/>
            <person name="Labutti K."/>
            <person name="Lipzen A."/>
            <person name="Makela M.R."/>
            <person name="Sandor L."/>
            <person name="Spatafora J.W."/>
            <person name="Grigoriev I.V."/>
            <person name="Hibbett D.S."/>
        </authorList>
    </citation>
    <scope>NUCLEOTIDE SEQUENCE [LARGE SCALE GENOMIC DNA]</scope>
    <source>
        <strain evidence="1 2">3A-2</strain>
    </source>
</reference>
<gene>
    <name evidence="1" type="ORF">OBBRIDRAFT_794723</name>
</gene>
<name>A0A8E2AVS1_9APHY</name>